<dbReference type="RefSeq" id="WP_208098428.1">
    <property type="nucleotide sequence ID" value="NZ_JAGDYM010000014.1"/>
</dbReference>
<dbReference type="Proteomes" id="UP000664382">
    <property type="component" value="Unassembled WGS sequence"/>
</dbReference>
<organism evidence="2 3">
    <name type="scientific">Leucobacter weissii</name>
    <dbReference type="NCBI Taxonomy" id="1983706"/>
    <lineage>
        <taxon>Bacteria</taxon>
        <taxon>Bacillati</taxon>
        <taxon>Actinomycetota</taxon>
        <taxon>Actinomycetes</taxon>
        <taxon>Micrococcales</taxon>
        <taxon>Microbacteriaceae</taxon>
        <taxon>Leucobacter</taxon>
    </lineage>
</organism>
<evidence type="ECO:0000313" key="3">
    <source>
        <dbReference type="Proteomes" id="UP000664382"/>
    </source>
</evidence>
<dbReference type="AlphaFoldDB" id="A0A939MQB7"/>
<sequence>MPSRAGSSSEPFPWTGDVARGDWIAERLDGDRRETDDGVPRIGPALGDLVPAGFDALVRVLHPFRRDRPEGMSWPEWERLADGERAAGRGGELPEIREEPIGWEATAAAHGAEFAPDSLAPGILGLAHDGRPPDGTGSHPSGWRYDLPADGRLDVRALAAVARVLSAHTATPDRGIAAVWEGYGGLVSAQGVGFVVFVPEPEWSAPRWVRRAWARLCGAWGAFQAHRRSFGLRAALRARLLPRWEQPAGSGLLSREAANGPRLELPDRAYVCFEAGVESFADGRWTGRAPWIAPDELAQGAQDAQSPNLVWPEDRAWFLISEIDFDSTLIACSRACADALLAASGVEAAEIDRDTPLWDPLPADE</sequence>
<reference evidence="2" key="1">
    <citation type="submission" date="2021-03" db="EMBL/GenBank/DDBJ databases">
        <title>Leucobacter chromiisoli sp. nov., isolated from chromium-containing soil of chemical plant.</title>
        <authorList>
            <person name="Xu Z."/>
        </authorList>
    </citation>
    <scope>NUCLEOTIDE SEQUENCE</scope>
    <source>
        <strain evidence="2">S27</strain>
    </source>
</reference>
<gene>
    <name evidence="2" type="ORF">J4H92_11965</name>
</gene>
<keyword evidence="3" id="KW-1185">Reference proteome</keyword>
<feature type="compositionally biased region" description="Polar residues" evidence="1">
    <location>
        <begin position="1"/>
        <end position="10"/>
    </location>
</feature>
<protein>
    <submittedName>
        <fullName evidence="2">Uncharacterized protein</fullName>
    </submittedName>
</protein>
<proteinExistence type="predicted"/>
<comment type="caution">
    <text evidence="2">The sequence shown here is derived from an EMBL/GenBank/DDBJ whole genome shotgun (WGS) entry which is preliminary data.</text>
</comment>
<name>A0A939MQB7_9MICO</name>
<feature type="region of interest" description="Disordered" evidence="1">
    <location>
        <begin position="1"/>
        <end position="20"/>
    </location>
</feature>
<evidence type="ECO:0000313" key="2">
    <source>
        <dbReference type="EMBL" id="MBO1902661.1"/>
    </source>
</evidence>
<evidence type="ECO:0000256" key="1">
    <source>
        <dbReference type="SAM" id="MobiDB-lite"/>
    </source>
</evidence>
<dbReference type="EMBL" id="JAGDYM010000014">
    <property type="protein sequence ID" value="MBO1902661.1"/>
    <property type="molecule type" value="Genomic_DNA"/>
</dbReference>
<accession>A0A939MQB7</accession>